<dbReference type="PROSITE" id="PS50977">
    <property type="entry name" value="HTH_TETR_2"/>
    <property type="match status" value="1"/>
</dbReference>
<feature type="DNA-binding region" description="H-T-H motif" evidence="2">
    <location>
        <begin position="35"/>
        <end position="54"/>
    </location>
</feature>
<keyword evidence="5" id="KW-1185">Reference proteome</keyword>
<dbReference type="RefSeq" id="WP_123683003.1">
    <property type="nucleotide sequence ID" value="NZ_RKHY01000001.1"/>
</dbReference>
<evidence type="ECO:0000256" key="1">
    <source>
        <dbReference type="ARBA" id="ARBA00023125"/>
    </source>
</evidence>
<proteinExistence type="predicted"/>
<evidence type="ECO:0000259" key="3">
    <source>
        <dbReference type="PROSITE" id="PS50977"/>
    </source>
</evidence>
<dbReference type="InterPro" id="IPR050624">
    <property type="entry name" value="HTH-type_Tx_Regulator"/>
</dbReference>
<gene>
    <name evidence="4" type="ORF">EDD35_0982</name>
</gene>
<dbReference type="Proteomes" id="UP000274843">
    <property type="component" value="Unassembled WGS sequence"/>
</dbReference>
<dbReference type="Gene3D" id="1.10.357.10">
    <property type="entry name" value="Tetracycline Repressor, domain 2"/>
    <property type="match status" value="1"/>
</dbReference>
<dbReference type="PANTHER" id="PTHR43479:SF23">
    <property type="entry name" value="HTH TETR-TYPE DOMAIN-CONTAINING PROTEIN"/>
    <property type="match status" value="1"/>
</dbReference>
<dbReference type="GO" id="GO:0003677">
    <property type="term" value="F:DNA binding"/>
    <property type="evidence" value="ECO:0007669"/>
    <property type="project" value="UniProtKB-UniRule"/>
</dbReference>
<sequence>MSAPQVPDRRSRRSRSALEAALLELIAERDLGQISVSDLTKRADVNRSTFYEHYTDVHDLAAAACTDMFDELVAAAHVLLPNEDPAPIDALARIFVHVAEHARLYGALLAGSARVINHLHQRLAIAIHVHLTGTGAPTHADDPAEIPHDPAAALLAGALLGTVMDWLRRGCPGKPEGLAAEIWPHLVAAGSVGR</sequence>
<evidence type="ECO:0000313" key="5">
    <source>
        <dbReference type="Proteomes" id="UP000274843"/>
    </source>
</evidence>
<name>A0A3N2GPZ9_9PSEU</name>
<reference evidence="4 5" key="1">
    <citation type="submission" date="2018-11" db="EMBL/GenBank/DDBJ databases">
        <title>Sequencing the genomes of 1000 actinobacteria strains.</title>
        <authorList>
            <person name="Klenk H.-P."/>
        </authorList>
    </citation>
    <scope>NUCLEOTIDE SEQUENCE [LARGE SCALE GENOMIC DNA]</scope>
    <source>
        <strain evidence="4 5">DSM 44348</strain>
    </source>
</reference>
<dbReference type="Pfam" id="PF00440">
    <property type="entry name" value="TetR_N"/>
    <property type="match status" value="1"/>
</dbReference>
<dbReference type="EMBL" id="RKHY01000001">
    <property type="protein sequence ID" value="ROS38697.1"/>
    <property type="molecule type" value="Genomic_DNA"/>
</dbReference>
<protein>
    <submittedName>
        <fullName evidence="4">TetR family transcriptional regulator</fullName>
    </submittedName>
</protein>
<dbReference type="SUPFAM" id="SSF46689">
    <property type="entry name" value="Homeodomain-like"/>
    <property type="match status" value="1"/>
</dbReference>
<dbReference type="AlphaFoldDB" id="A0A3N2GPZ9"/>
<accession>A0A3N2GPZ9</accession>
<dbReference type="InterPro" id="IPR009057">
    <property type="entry name" value="Homeodomain-like_sf"/>
</dbReference>
<dbReference type="GeneID" id="301842445"/>
<comment type="caution">
    <text evidence="4">The sequence shown here is derived from an EMBL/GenBank/DDBJ whole genome shotgun (WGS) entry which is preliminary data.</text>
</comment>
<keyword evidence="1 2" id="KW-0238">DNA-binding</keyword>
<feature type="domain" description="HTH tetR-type" evidence="3">
    <location>
        <begin position="12"/>
        <end position="72"/>
    </location>
</feature>
<organism evidence="4 5">
    <name type="scientific">Amycolatopsis thermoflava</name>
    <dbReference type="NCBI Taxonomy" id="84480"/>
    <lineage>
        <taxon>Bacteria</taxon>
        <taxon>Bacillati</taxon>
        <taxon>Actinomycetota</taxon>
        <taxon>Actinomycetes</taxon>
        <taxon>Pseudonocardiales</taxon>
        <taxon>Pseudonocardiaceae</taxon>
        <taxon>Amycolatopsis</taxon>
        <taxon>Amycolatopsis methanolica group</taxon>
    </lineage>
</organism>
<evidence type="ECO:0000313" key="4">
    <source>
        <dbReference type="EMBL" id="ROS38697.1"/>
    </source>
</evidence>
<evidence type="ECO:0000256" key="2">
    <source>
        <dbReference type="PROSITE-ProRule" id="PRU00335"/>
    </source>
</evidence>
<dbReference type="PANTHER" id="PTHR43479">
    <property type="entry name" value="ACREF/ENVCD OPERON REPRESSOR-RELATED"/>
    <property type="match status" value="1"/>
</dbReference>
<dbReference type="InterPro" id="IPR001647">
    <property type="entry name" value="HTH_TetR"/>
</dbReference>